<dbReference type="AlphaFoldDB" id="A0A9W8AWV3"/>
<gene>
    <name evidence="3" type="ORF">IWQ62_002374</name>
</gene>
<keyword evidence="2" id="KW-1133">Transmembrane helix</keyword>
<evidence type="ECO:0008006" key="5">
    <source>
        <dbReference type="Google" id="ProtNLM"/>
    </source>
</evidence>
<dbReference type="EMBL" id="JANBPY010000494">
    <property type="protein sequence ID" value="KAJ1966590.1"/>
    <property type="molecule type" value="Genomic_DNA"/>
</dbReference>
<organism evidence="3 4">
    <name type="scientific">Dispira parvispora</name>
    <dbReference type="NCBI Taxonomy" id="1520584"/>
    <lineage>
        <taxon>Eukaryota</taxon>
        <taxon>Fungi</taxon>
        <taxon>Fungi incertae sedis</taxon>
        <taxon>Zoopagomycota</taxon>
        <taxon>Kickxellomycotina</taxon>
        <taxon>Dimargaritomycetes</taxon>
        <taxon>Dimargaritales</taxon>
        <taxon>Dimargaritaceae</taxon>
        <taxon>Dispira</taxon>
    </lineage>
</organism>
<keyword evidence="4" id="KW-1185">Reference proteome</keyword>
<dbReference type="Gene3D" id="2.60.40.1820">
    <property type="match status" value="1"/>
</dbReference>
<evidence type="ECO:0000313" key="3">
    <source>
        <dbReference type="EMBL" id="KAJ1966590.1"/>
    </source>
</evidence>
<feature type="transmembrane region" description="Helical" evidence="2">
    <location>
        <begin position="144"/>
        <end position="166"/>
    </location>
</feature>
<keyword evidence="2" id="KW-0472">Membrane</keyword>
<evidence type="ECO:0000313" key="4">
    <source>
        <dbReference type="Proteomes" id="UP001150925"/>
    </source>
</evidence>
<keyword evidence="2" id="KW-0812">Transmembrane</keyword>
<reference evidence="3" key="1">
    <citation type="submission" date="2022-07" db="EMBL/GenBank/DDBJ databases">
        <title>Phylogenomic reconstructions and comparative analyses of Kickxellomycotina fungi.</title>
        <authorList>
            <person name="Reynolds N.K."/>
            <person name="Stajich J.E."/>
            <person name="Barry K."/>
            <person name="Grigoriev I.V."/>
            <person name="Crous P."/>
            <person name="Smith M.E."/>
        </authorList>
    </citation>
    <scope>NUCLEOTIDE SEQUENCE</scope>
    <source>
        <strain evidence="3">RSA 1196</strain>
    </source>
</reference>
<feature type="region of interest" description="Disordered" evidence="1">
    <location>
        <begin position="1"/>
        <end position="107"/>
    </location>
</feature>
<dbReference type="Proteomes" id="UP001150925">
    <property type="component" value="Unassembled WGS sequence"/>
</dbReference>
<protein>
    <recommendedName>
        <fullName evidence="5">Late embryogenesis abundant protein LEA-2 subgroup domain-containing protein</fullName>
    </recommendedName>
</protein>
<evidence type="ECO:0000256" key="1">
    <source>
        <dbReference type="SAM" id="MobiDB-lite"/>
    </source>
</evidence>
<sequence length="335" mass="36153">MAYPPINPHNDYPSRNPLMSDGNPHPLPFTPHQSDPNAGRDSVLDYYHSTQPADTSSYRAFEPSLSNTSPNLSRKPSDGPLLLSSQQPLADPGINRSGGAYEASPLSKETEESILGATAAGSPAQKSRFRRLRCCCCCHSRRSYIITAVVIVLLLVGIGLTLFFIWPRIPTVSVSGVTLTSSGAPGGGGSATRASDSNSLPLYFQIDTYNPNYIPWTVRNVTVDGHLKTQSTSDSSQQIDFPLGQGALQEQVTFPKFDNLTFELPFNLKLDPAQDGFQAASLTVLAACTSGDSLKFQYKAEIDISLISWTGYKPTIEDSASFDCPANAVEQLGLK</sequence>
<feature type="compositionally biased region" description="Polar residues" evidence="1">
    <location>
        <begin position="48"/>
        <end position="74"/>
    </location>
</feature>
<evidence type="ECO:0000256" key="2">
    <source>
        <dbReference type="SAM" id="Phobius"/>
    </source>
</evidence>
<proteinExistence type="predicted"/>
<dbReference type="OrthoDB" id="20273at2759"/>
<comment type="caution">
    <text evidence="3">The sequence shown here is derived from an EMBL/GenBank/DDBJ whole genome shotgun (WGS) entry which is preliminary data.</text>
</comment>
<name>A0A9W8AWV3_9FUNG</name>
<accession>A0A9W8AWV3</accession>